<dbReference type="InterPro" id="IPR052289">
    <property type="entry name" value="Calcyclin-binding_UBL-bridge"/>
</dbReference>
<evidence type="ECO:0000256" key="1">
    <source>
        <dbReference type="SAM" id="MobiDB-lite"/>
    </source>
</evidence>
<dbReference type="PANTHER" id="PTHR13164:SF6">
    <property type="entry name" value="CS DOMAIN-CONTAINING PROTEIN"/>
    <property type="match status" value="1"/>
</dbReference>
<organism evidence="3">
    <name type="scientific">Corethron hystrix</name>
    <dbReference type="NCBI Taxonomy" id="216773"/>
    <lineage>
        <taxon>Eukaryota</taxon>
        <taxon>Sar</taxon>
        <taxon>Stramenopiles</taxon>
        <taxon>Ochrophyta</taxon>
        <taxon>Bacillariophyta</taxon>
        <taxon>Coscinodiscophyceae</taxon>
        <taxon>Corethrophycidae</taxon>
        <taxon>Corethrales</taxon>
        <taxon>Corethraceae</taxon>
        <taxon>Corethron</taxon>
    </lineage>
</organism>
<proteinExistence type="predicted"/>
<gene>
    <name evidence="3" type="ORF">CHYS00102_LOCUS4818</name>
</gene>
<feature type="domain" description="CS" evidence="2">
    <location>
        <begin position="73"/>
        <end position="196"/>
    </location>
</feature>
<dbReference type="InterPro" id="IPR008978">
    <property type="entry name" value="HSP20-like_chaperone"/>
</dbReference>
<evidence type="ECO:0000259" key="2">
    <source>
        <dbReference type="PROSITE" id="PS51203"/>
    </source>
</evidence>
<dbReference type="Gene3D" id="2.60.40.790">
    <property type="match status" value="1"/>
</dbReference>
<name>A0A7S1FMH3_9STRA</name>
<sequence length="206" mass="22828">MTERELSACDFPSASTNALRDNIEKKGKNSYYFAHSHKATGPEWDGKIEPKFLNATASNIVLPQASVLRHNSSTIKSYAFLDDGKKVKVYVELPGIGRSEEKNDSDGRSEDSLQSTTPTMELPPKVDFTWSDSSFTLSIKNYTKAEVSDPPKVETLVVPCLYDNICKAEHRVKTDRIVIILTKASEKNEITWPSLSAASAPDNEVV</sequence>
<evidence type="ECO:0000313" key="3">
    <source>
        <dbReference type="EMBL" id="CAD8877634.1"/>
    </source>
</evidence>
<dbReference type="AlphaFoldDB" id="A0A7S1FMH3"/>
<dbReference type="EMBL" id="HBFR01006704">
    <property type="protein sequence ID" value="CAD8877634.1"/>
    <property type="molecule type" value="Transcribed_RNA"/>
</dbReference>
<feature type="compositionally biased region" description="Basic and acidic residues" evidence="1">
    <location>
        <begin position="98"/>
        <end position="111"/>
    </location>
</feature>
<feature type="region of interest" description="Disordered" evidence="1">
    <location>
        <begin position="97"/>
        <end position="123"/>
    </location>
</feature>
<dbReference type="InterPro" id="IPR007052">
    <property type="entry name" value="CS_dom"/>
</dbReference>
<protein>
    <recommendedName>
        <fullName evidence="2">CS domain-containing protein</fullName>
    </recommendedName>
</protein>
<reference evidence="3" key="1">
    <citation type="submission" date="2021-01" db="EMBL/GenBank/DDBJ databases">
        <authorList>
            <person name="Corre E."/>
            <person name="Pelletier E."/>
            <person name="Niang G."/>
            <person name="Scheremetjew M."/>
            <person name="Finn R."/>
            <person name="Kale V."/>
            <person name="Holt S."/>
            <person name="Cochrane G."/>
            <person name="Meng A."/>
            <person name="Brown T."/>
            <person name="Cohen L."/>
        </authorList>
    </citation>
    <scope>NUCLEOTIDE SEQUENCE</scope>
    <source>
        <strain evidence="3">308</strain>
    </source>
</reference>
<dbReference type="PANTHER" id="PTHR13164">
    <property type="entry name" value="CALICYLIN BINDING PROTEIN"/>
    <property type="match status" value="1"/>
</dbReference>
<accession>A0A7S1FMH3</accession>
<dbReference type="GO" id="GO:0005634">
    <property type="term" value="C:nucleus"/>
    <property type="evidence" value="ECO:0007669"/>
    <property type="project" value="TreeGrafter"/>
</dbReference>
<dbReference type="PROSITE" id="PS51203">
    <property type="entry name" value="CS"/>
    <property type="match status" value="1"/>
</dbReference>